<dbReference type="InterPro" id="IPR036259">
    <property type="entry name" value="MFS_trans_sf"/>
</dbReference>
<feature type="domain" description="Major facilitator superfamily (MFS) profile" evidence="4">
    <location>
        <begin position="99"/>
        <end position="433"/>
    </location>
</feature>
<feature type="transmembrane region" description="Helical" evidence="3">
    <location>
        <begin position="317"/>
        <end position="338"/>
    </location>
</feature>
<evidence type="ECO:0000313" key="6">
    <source>
        <dbReference type="RefSeq" id="XP_013390729.1"/>
    </source>
</evidence>
<dbReference type="PANTHER" id="PTHR11360">
    <property type="entry name" value="MONOCARBOXYLATE TRANSPORTER"/>
    <property type="match status" value="1"/>
</dbReference>
<proteinExistence type="predicted"/>
<accession>A0A1S3I054</accession>
<dbReference type="GO" id="GO:0008028">
    <property type="term" value="F:monocarboxylic acid transmembrane transporter activity"/>
    <property type="evidence" value="ECO:0007669"/>
    <property type="project" value="TreeGrafter"/>
</dbReference>
<dbReference type="GeneID" id="106159094"/>
<dbReference type="InterPro" id="IPR011701">
    <property type="entry name" value="MFS"/>
</dbReference>
<dbReference type="Pfam" id="PF07690">
    <property type="entry name" value="MFS_1"/>
    <property type="match status" value="1"/>
</dbReference>
<dbReference type="CDD" id="cd17352">
    <property type="entry name" value="MFS_MCT_SLC16"/>
    <property type="match status" value="1"/>
</dbReference>
<dbReference type="STRING" id="7574.A0A1S3I054"/>
<dbReference type="PROSITE" id="PS50850">
    <property type="entry name" value="MFS"/>
    <property type="match status" value="1"/>
</dbReference>
<feature type="region of interest" description="Disordered" evidence="2">
    <location>
        <begin position="1"/>
        <end position="39"/>
    </location>
</feature>
<comment type="subcellular location">
    <subcellularLocation>
        <location evidence="1">Membrane</location>
        <topology evidence="1">Multi-pass membrane protein</topology>
    </subcellularLocation>
</comment>
<dbReference type="OrthoDB" id="6509908at2759"/>
<reference evidence="6" key="1">
    <citation type="submission" date="2025-08" db="UniProtKB">
        <authorList>
            <consortium name="RefSeq"/>
        </authorList>
    </citation>
    <scope>IDENTIFICATION</scope>
    <source>
        <tissue evidence="6">Gonads</tissue>
    </source>
</reference>
<feature type="transmembrane region" description="Helical" evidence="3">
    <location>
        <begin position="193"/>
        <end position="214"/>
    </location>
</feature>
<keyword evidence="5" id="KW-1185">Reference proteome</keyword>
<feature type="transmembrane region" description="Helical" evidence="3">
    <location>
        <begin position="138"/>
        <end position="156"/>
    </location>
</feature>
<evidence type="ECO:0000256" key="2">
    <source>
        <dbReference type="SAM" id="MobiDB-lite"/>
    </source>
</evidence>
<evidence type="ECO:0000256" key="1">
    <source>
        <dbReference type="ARBA" id="ARBA00004141"/>
    </source>
</evidence>
<dbReference type="InterPro" id="IPR050327">
    <property type="entry name" value="Proton-linked_MCT"/>
</dbReference>
<dbReference type="SUPFAM" id="SSF103473">
    <property type="entry name" value="MFS general substrate transporter"/>
    <property type="match status" value="1"/>
</dbReference>
<feature type="compositionally biased region" description="Acidic residues" evidence="2">
    <location>
        <begin position="24"/>
        <end position="39"/>
    </location>
</feature>
<dbReference type="InParanoid" id="A0A1S3I054"/>
<name>A0A1S3I054_LINAN</name>
<evidence type="ECO:0000259" key="4">
    <source>
        <dbReference type="PROSITE" id="PS50850"/>
    </source>
</evidence>
<gene>
    <name evidence="6" type="primary">LOC106159094</name>
</gene>
<dbReference type="PANTHER" id="PTHR11360:SF284">
    <property type="entry name" value="EG:103B4.3 PROTEIN-RELATED"/>
    <property type="match status" value="1"/>
</dbReference>
<feature type="transmembrane region" description="Helical" evidence="3">
    <location>
        <begin position="353"/>
        <end position="376"/>
    </location>
</feature>
<protein>
    <submittedName>
        <fullName evidence="6">Monocarboxylate transporter 13-like</fullName>
    </submittedName>
</protein>
<dbReference type="Proteomes" id="UP000085678">
    <property type="component" value="Unplaced"/>
</dbReference>
<feature type="transmembrane region" description="Helical" evidence="3">
    <location>
        <begin position="226"/>
        <end position="246"/>
    </location>
</feature>
<evidence type="ECO:0000256" key="3">
    <source>
        <dbReference type="SAM" id="Phobius"/>
    </source>
</evidence>
<dbReference type="GO" id="GO:0016020">
    <property type="term" value="C:membrane"/>
    <property type="evidence" value="ECO:0007669"/>
    <property type="project" value="UniProtKB-SubCell"/>
</dbReference>
<dbReference type="InterPro" id="IPR020846">
    <property type="entry name" value="MFS_dom"/>
</dbReference>
<keyword evidence="3" id="KW-1133">Transmembrane helix</keyword>
<dbReference type="Gene3D" id="1.20.1250.20">
    <property type="entry name" value="MFS general substrate transporter like domains"/>
    <property type="match status" value="2"/>
</dbReference>
<sequence>MVDTPPNTPALKTAEQGGYPNDGFENDTIDGELQDDNSDCDVKDNSFKHLEELREIGAGEENGYSDKPIRLGSATGSSFTDSKRASIEGSPRVQTDSCMDWLVVLASFLTHFIVCGILYSFGVFYITLLNEFEETKSATSWVGSIQIALSWIMGPIASSLSDKIGHRAVGVIGSVLAATGIGVSSLASNVYLLYFTFGVISGIGFALMYFPSIVSVQDHFEKRKSVAMGIAVCGSGVGTFSMAPLIEYLIESITWRYALLVLAGCLLLGIGLNMLFVPPKLINKEENETEQTLSSNDKTTMFFKSMFHISLLRRVDVVLWLVCNLIIQIGLVVPYTYIPDKAVDVGIEVKNAAFLMSIVGIANTVGRVVMGLFADFRCANRRYMLGISVMITGVMVVILPFMKEYGVIATVCTFYGLSLGKWNSDHRVQLFLA</sequence>
<dbReference type="RefSeq" id="XP_013390729.1">
    <property type="nucleotide sequence ID" value="XM_013535275.1"/>
</dbReference>
<keyword evidence="3" id="KW-0812">Transmembrane</keyword>
<evidence type="ECO:0000313" key="5">
    <source>
        <dbReference type="Proteomes" id="UP000085678"/>
    </source>
</evidence>
<keyword evidence="3" id="KW-0472">Membrane</keyword>
<dbReference type="AlphaFoldDB" id="A0A1S3I054"/>
<feature type="transmembrane region" description="Helical" evidence="3">
    <location>
        <begin position="258"/>
        <end position="277"/>
    </location>
</feature>
<organism evidence="5 6">
    <name type="scientific">Lingula anatina</name>
    <name type="common">Brachiopod</name>
    <name type="synonym">Lingula unguis</name>
    <dbReference type="NCBI Taxonomy" id="7574"/>
    <lineage>
        <taxon>Eukaryota</taxon>
        <taxon>Metazoa</taxon>
        <taxon>Spiralia</taxon>
        <taxon>Lophotrochozoa</taxon>
        <taxon>Brachiopoda</taxon>
        <taxon>Linguliformea</taxon>
        <taxon>Lingulata</taxon>
        <taxon>Lingulida</taxon>
        <taxon>Linguloidea</taxon>
        <taxon>Lingulidae</taxon>
        <taxon>Lingula</taxon>
    </lineage>
</organism>
<feature type="transmembrane region" description="Helical" evidence="3">
    <location>
        <begin position="168"/>
        <end position="187"/>
    </location>
</feature>
<feature type="transmembrane region" description="Helical" evidence="3">
    <location>
        <begin position="101"/>
        <end position="126"/>
    </location>
</feature>
<feature type="transmembrane region" description="Helical" evidence="3">
    <location>
        <begin position="383"/>
        <end position="402"/>
    </location>
</feature>
<dbReference type="KEGG" id="lak:106159094"/>